<protein>
    <submittedName>
        <fullName evidence="6">9233_t:CDS:1</fullName>
    </submittedName>
</protein>
<feature type="compositionally biased region" description="Low complexity" evidence="4">
    <location>
        <begin position="319"/>
        <end position="333"/>
    </location>
</feature>
<sequence length="567" mass="63641">AVKKGVEIAGSHLATTKASIVLSNKEAELMENLKKEKVEYGDDDYSEIKLEYDVDKKLERLQPGKDLVLQIFADNKTREEGNILVIPQSWNAKKTVLQDIKDKSNEGIKNIGDKTGNKDKYLLEINLPGVKKEDVKIEVEENIIRVSGERKEEKKQDDAKQHYSEIFYGKFYREFVLPTLVKKEKVKANYENGVLTITAFKDSQSHAHQVNIDGFPIIVEINEIDFPTGKGDEKAKITKISFTGNESVKGVFEANKTYQMTFDDQDVEDDRQPTMTQNTASAGGFAFGPGDKLPNHLVLESDNDLRVVYHNKDKLQIAEQSSQGSQSGESGEGPTETKDTGNRKDNSEDTSNSNQGNDNDNQTPPPNNQPTQEEINENREKLNQAAQGSDKEKISDSIEKNEELKDKGAKQSEEDKAAEEAARKKLAEDKKKYQETIAKTIKNRLEANGVKKDELSTEANTNLEKLEGEEIIEPSQVDAAEKIIVEDTYKKAAEKKLTDLENKVNQATKSKNEKELKKLKQMLSQFIDNANYQSKKSEAESLIKKIENTLKQSSNSSESKGNKNDIP</sequence>
<dbReference type="InterPro" id="IPR008978">
    <property type="entry name" value="HSP20-like_chaperone"/>
</dbReference>
<feature type="region of interest" description="Disordered" evidence="4">
    <location>
        <begin position="317"/>
        <end position="432"/>
    </location>
</feature>
<evidence type="ECO:0000256" key="1">
    <source>
        <dbReference type="ARBA" id="ARBA00023016"/>
    </source>
</evidence>
<feature type="region of interest" description="Disordered" evidence="4">
    <location>
        <begin position="548"/>
        <end position="567"/>
    </location>
</feature>
<evidence type="ECO:0000259" key="5">
    <source>
        <dbReference type="PROSITE" id="PS01031"/>
    </source>
</evidence>
<comment type="caution">
    <text evidence="6">The sequence shown here is derived from an EMBL/GenBank/DDBJ whole genome shotgun (WGS) entry which is preliminary data.</text>
</comment>
<feature type="compositionally biased region" description="Basic and acidic residues" evidence="4">
    <location>
        <begin position="389"/>
        <end position="432"/>
    </location>
</feature>
<evidence type="ECO:0000256" key="3">
    <source>
        <dbReference type="RuleBase" id="RU003616"/>
    </source>
</evidence>
<feature type="compositionally biased region" description="Basic and acidic residues" evidence="4">
    <location>
        <begin position="335"/>
        <end position="347"/>
    </location>
</feature>
<dbReference type="Pfam" id="PF00011">
    <property type="entry name" value="HSP20"/>
    <property type="match status" value="1"/>
</dbReference>
<evidence type="ECO:0000313" key="7">
    <source>
        <dbReference type="Proteomes" id="UP000789572"/>
    </source>
</evidence>
<dbReference type="InterPro" id="IPR002068">
    <property type="entry name" value="A-crystallin/Hsp20_dom"/>
</dbReference>
<keyword evidence="7" id="KW-1185">Reference proteome</keyword>
<dbReference type="SUPFAM" id="SSF49764">
    <property type="entry name" value="HSP20-like chaperones"/>
    <property type="match status" value="1"/>
</dbReference>
<proteinExistence type="inferred from homology"/>
<dbReference type="InterPro" id="IPR031107">
    <property type="entry name" value="Small_HSP"/>
</dbReference>
<gene>
    <name evidence="6" type="ORF">POCULU_LOCUS9018</name>
</gene>
<keyword evidence="1" id="KW-0346">Stress response</keyword>
<evidence type="ECO:0000256" key="2">
    <source>
        <dbReference type="PROSITE-ProRule" id="PRU00285"/>
    </source>
</evidence>
<organism evidence="6 7">
    <name type="scientific">Paraglomus occultum</name>
    <dbReference type="NCBI Taxonomy" id="144539"/>
    <lineage>
        <taxon>Eukaryota</taxon>
        <taxon>Fungi</taxon>
        <taxon>Fungi incertae sedis</taxon>
        <taxon>Mucoromycota</taxon>
        <taxon>Glomeromycotina</taxon>
        <taxon>Glomeromycetes</taxon>
        <taxon>Paraglomerales</taxon>
        <taxon>Paraglomeraceae</taxon>
        <taxon>Paraglomus</taxon>
    </lineage>
</organism>
<feature type="non-terminal residue" evidence="6">
    <location>
        <position position="567"/>
    </location>
</feature>
<dbReference type="Gene3D" id="2.60.40.790">
    <property type="match status" value="1"/>
</dbReference>
<dbReference type="EMBL" id="CAJVPJ010003018">
    <property type="protein sequence ID" value="CAG8633355.1"/>
    <property type="molecule type" value="Genomic_DNA"/>
</dbReference>
<accession>A0A9N9GX89</accession>
<dbReference type="CDD" id="cd06464">
    <property type="entry name" value="ACD_sHsps-like"/>
    <property type="match status" value="1"/>
</dbReference>
<dbReference type="PANTHER" id="PTHR11527">
    <property type="entry name" value="HEAT-SHOCK PROTEIN 20 FAMILY MEMBER"/>
    <property type="match status" value="1"/>
</dbReference>
<feature type="domain" description="SHSP" evidence="5">
    <location>
        <begin position="102"/>
        <end position="220"/>
    </location>
</feature>
<evidence type="ECO:0000256" key="4">
    <source>
        <dbReference type="SAM" id="MobiDB-lite"/>
    </source>
</evidence>
<feature type="compositionally biased region" description="Low complexity" evidence="4">
    <location>
        <begin position="350"/>
        <end position="362"/>
    </location>
</feature>
<comment type="similarity">
    <text evidence="2 3">Belongs to the small heat shock protein (HSP20) family.</text>
</comment>
<dbReference type="Proteomes" id="UP000789572">
    <property type="component" value="Unassembled WGS sequence"/>
</dbReference>
<reference evidence="6" key="1">
    <citation type="submission" date="2021-06" db="EMBL/GenBank/DDBJ databases">
        <authorList>
            <person name="Kallberg Y."/>
            <person name="Tangrot J."/>
            <person name="Rosling A."/>
        </authorList>
    </citation>
    <scope>NUCLEOTIDE SEQUENCE</scope>
    <source>
        <strain evidence="6">IA702</strain>
    </source>
</reference>
<evidence type="ECO:0000313" key="6">
    <source>
        <dbReference type="EMBL" id="CAG8633355.1"/>
    </source>
</evidence>
<name>A0A9N9GX89_9GLOM</name>
<dbReference type="AlphaFoldDB" id="A0A9N9GX89"/>
<dbReference type="PROSITE" id="PS01031">
    <property type="entry name" value="SHSP"/>
    <property type="match status" value="1"/>
</dbReference>
<dbReference type="OrthoDB" id="1431247at2759"/>